<dbReference type="eggNOG" id="ENOG502ZDR8">
    <property type="taxonomic scope" value="Bacteria"/>
</dbReference>
<dbReference type="AlphaFoldDB" id="A0YAW4"/>
<keyword evidence="1" id="KW-0812">Transmembrane</keyword>
<keyword evidence="1" id="KW-0472">Membrane</keyword>
<accession>A0YAW4</accession>
<protein>
    <submittedName>
        <fullName evidence="2">Uncharacterized protein</fullName>
    </submittedName>
</protein>
<reference evidence="2 3" key="1">
    <citation type="journal article" date="2010" name="J. Bacteriol.">
        <title>Genome sequence of the oligotrophic marine Gammaproteobacterium HTCC2143, isolated from the Oregon Coast.</title>
        <authorList>
            <person name="Oh H.M."/>
            <person name="Kang I."/>
            <person name="Ferriera S."/>
            <person name="Giovannoni S.J."/>
            <person name="Cho J.C."/>
        </authorList>
    </citation>
    <scope>NUCLEOTIDE SEQUENCE [LARGE SCALE GENOMIC DNA]</scope>
    <source>
        <strain evidence="2 3">HTCC2143</strain>
    </source>
</reference>
<dbReference type="STRING" id="247633.GP2143_04570"/>
<name>A0YAW4_9GAMM</name>
<evidence type="ECO:0000313" key="2">
    <source>
        <dbReference type="EMBL" id="EAW31694.1"/>
    </source>
</evidence>
<evidence type="ECO:0000313" key="3">
    <source>
        <dbReference type="Proteomes" id="UP000004931"/>
    </source>
</evidence>
<gene>
    <name evidence="2" type="ORF">GP2143_04570</name>
</gene>
<dbReference type="OrthoDB" id="9893586at2"/>
<organism evidence="2 3">
    <name type="scientific">marine gamma proteobacterium HTCC2143</name>
    <dbReference type="NCBI Taxonomy" id="247633"/>
    <lineage>
        <taxon>Bacteria</taxon>
        <taxon>Pseudomonadati</taxon>
        <taxon>Pseudomonadota</taxon>
        <taxon>Gammaproteobacteria</taxon>
        <taxon>Cellvibrionales</taxon>
        <taxon>Spongiibacteraceae</taxon>
        <taxon>BD1-7 clade</taxon>
    </lineage>
</organism>
<feature type="transmembrane region" description="Helical" evidence="1">
    <location>
        <begin position="12"/>
        <end position="30"/>
    </location>
</feature>
<proteinExistence type="predicted"/>
<dbReference type="Proteomes" id="UP000004931">
    <property type="component" value="Unassembled WGS sequence"/>
</dbReference>
<sequence length="70" mass="7917">MKFYKKSSFRTVFLALFATLTFVGSAIFIFDVDAVIMLQFFLASIICLALVVTAALIFSIFRIALKRWLG</sequence>
<keyword evidence="1" id="KW-1133">Transmembrane helix</keyword>
<feature type="transmembrane region" description="Helical" evidence="1">
    <location>
        <begin position="36"/>
        <end position="61"/>
    </location>
</feature>
<dbReference type="EMBL" id="AAVT01000002">
    <property type="protein sequence ID" value="EAW31694.1"/>
    <property type="molecule type" value="Genomic_DNA"/>
</dbReference>
<comment type="caution">
    <text evidence="2">The sequence shown here is derived from an EMBL/GenBank/DDBJ whole genome shotgun (WGS) entry which is preliminary data.</text>
</comment>
<keyword evidence="3" id="KW-1185">Reference proteome</keyword>
<evidence type="ECO:0000256" key="1">
    <source>
        <dbReference type="SAM" id="Phobius"/>
    </source>
</evidence>